<organism evidence="1">
    <name type="scientific">Sesamum calycinum</name>
    <dbReference type="NCBI Taxonomy" id="2727403"/>
    <lineage>
        <taxon>Eukaryota</taxon>
        <taxon>Viridiplantae</taxon>
        <taxon>Streptophyta</taxon>
        <taxon>Embryophyta</taxon>
        <taxon>Tracheophyta</taxon>
        <taxon>Spermatophyta</taxon>
        <taxon>Magnoliopsida</taxon>
        <taxon>eudicotyledons</taxon>
        <taxon>Gunneridae</taxon>
        <taxon>Pentapetalae</taxon>
        <taxon>asterids</taxon>
        <taxon>lamiids</taxon>
        <taxon>Lamiales</taxon>
        <taxon>Pedaliaceae</taxon>
        <taxon>Sesamum</taxon>
    </lineage>
</organism>
<comment type="caution">
    <text evidence="1">The sequence shown here is derived from an EMBL/GenBank/DDBJ whole genome shotgun (WGS) entry which is preliminary data.</text>
</comment>
<evidence type="ECO:0000313" key="1">
    <source>
        <dbReference type="EMBL" id="KAL0396370.1"/>
    </source>
</evidence>
<accession>A0AAW2SV99</accession>
<reference evidence="1" key="2">
    <citation type="journal article" date="2024" name="Plant">
        <title>Genomic evolution and insights into agronomic trait innovations of Sesamum species.</title>
        <authorList>
            <person name="Miao H."/>
            <person name="Wang L."/>
            <person name="Qu L."/>
            <person name="Liu H."/>
            <person name="Sun Y."/>
            <person name="Le M."/>
            <person name="Wang Q."/>
            <person name="Wei S."/>
            <person name="Zheng Y."/>
            <person name="Lin W."/>
            <person name="Duan Y."/>
            <person name="Cao H."/>
            <person name="Xiong S."/>
            <person name="Wang X."/>
            <person name="Wei L."/>
            <person name="Li C."/>
            <person name="Ma Q."/>
            <person name="Ju M."/>
            <person name="Zhao R."/>
            <person name="Li G."/>
            <person name="Mu C."/>
            <person name="Tian Q."/>
            <person name="Mei H."/>
            <person name="Zhang T."/>
            <person name="Gao T."/>
            <person name="Zhang H."/>
        </authorList>
    </citation>
    <scope>NUCLEOTIDE SEQUENCE</scope>
    <source>
        <strain evidence="1">KEN8</strain>
    </source>
</reference>
<dbReference type="EMBL" id="JACGWM010000001">
    <property type="protein sequence ID" value="KAL0396370.1"/>
    <property type="molecule type" value="Genomic_DNA"/>
</dbReference>
<protein>
    <submittedName>
        <fullName evidence="1">Uncharacterized protein</fullName>
    </submittedName>
</protein>
<gene>
    <name evidence="1" type="ORF">Scaly_0085400</name>
</gene>
<name>A0AAW2SV99_9LAMI</name>
<dbReference type="AlphaFoldDB" id="A0AAW2SV99"/>
<reference evidence="1" key="1">
    <citation type="submission" date="2020-06" db="EMBL/GenBank/DDBJ databases">
        <authorList>
            <person name="Li T."/>
            <person name="Hu X."/>
            <person name="Zhang T."/>
            <person name="Song X."/>
            <person name="Zhang H."/>
            <person name="Dai N."/>
            <person name="Sheng W."/>
            <person name="Hou X."/>
            <person name="Wei L."/>
        </authorList>
    </citation>
    <scope>NUCLEOTIDE SEQUENCE</scope>
    <source>
        <strain evidence="1">KEN8</strain>
        <tissue evidence="1">Leaf</tissue>
    </source>
</reference>
<sequence length="204" mass="23587">MFEKWHKDDRYVYSIILASMTNEIQKQYGRLDVVGSIMLRIKRVYVASNQYIGYAAAEAIFKAKMIEGYLYMNVGISTLVLDWETSTSRTKCKGAKCWNRKKDGAESTTANALSAPIALLGEDKGNRKMVRWFRSSSPFSIDGSDWYVDLVSESTDDWDEMEKKFLNCYNTSRMVSMVELTNARQWKDEPVIDYINCWHTLCLN</sequence>
<proteinExistence type="predicted"/>